<dbReference type="GO" id="GO:0005198">
    <property type="term" value="F:structural molecule activity"/>
    <property type="evidence" value="ECO:0007669"/>
    <property type="project" value="InterPro"/>
</dbReference>
<evidence type="ECO:0000256" key="4">
    <source>
        <dbReference type="HAMAP-Rule" id="MF_00724"/>
    </source>
</evidence>
<evidence type="ECO:0000313" key="5">
    <source>
        <dbReference type="EMBL" id="PHY92881.1"/>
    </source>
</evidence>
<dbReference type="GO" id="GO:0009425">
    <property type="term" value="C:bacterial-type flagellum basal body"/>
    <property type="evidence" value="ECO:0007669"/>
    <property type="project" value="UniProtKB-SubCell"/>
</dbReference>
<dbReference type="AlphaFoldDB" id="A0A2G4R8H3"/>
<dbReference type="RefSeq" id="WP_099542191.1">
    <property type="nucleotide sequence ID" value="NZ_PEBQ01000184.1"/>
</dbReference>
<dbReference type="GO" id="GO:0003774">
    <property type="term" value="F:cytoskeletal motor activity"/>
    <property type="evidence" value="ECO:0007669"/>
    <property type="project" value="InterPro"/>
</dbReference>
<accession>A0A2G4R8H3</accession>
<dbReference type="EMBL" id="PEBQ01000184">
    <property type="protein sequence ID" value="PHY92881.1"/>
    <property type="molecule type" value="Genomic_DNA"/>
</dbReference>
<evidence type="ECO:0000256" key="3">
    <source>
        <dbReference type="ARBA" id="ARBA00023143"/>
    </source>
</evidence>
<organism evidence="5 6">
    <name type="scientific">Acetobacter pomorum</name>
    <dbReference type="NCBI Taxonomy" id="65959"/>
    <lineage>
        <taxon>Bacteria</taxon>
        <taxon>Pseudomonadati</taxon>
        <taxon>Pseudomonadota</taxon>
        <taxon>Alphaproteobacteria</taxon>
        <taxon>Acetobacterales</taxon>
        <taxon>Acetobacteraceae</taxon>
        <taxon>Acetobacter</taxon>
    </lineage>
</organism>
<keyword evidence="5" id="KW-0969">Cilium</keyword>
<dbReference type="InterPro" id="IPR001624">
    <property type="entry name" value="FliE"/>
</dbReference>
<evidence type="ECO:0000256" key="2">
    <source>
        <dbReference type="ARBA" id="ARBA00009272"/>
    </source>
</evidence>
<proteinExistence type="inferred from homology"/>
<dbReference type="PANTHER" id="PTHR34653">
    <property type="match status" value="1"/>
</dbReference>
<dbReference type="Pfam" id="PF02049">
    <property type="entry name" value="FliE"/>
    <property type="match status" value="1"/>
</dbReference>
<dbReference type="GO" id="GO:0071973">
    <property type="term" value="P:bacterial-type flagellum-dependent cell motility"/>
    <property type="evidence" value="ECO:0007669"/>
    <property type="project" value="InterPro"/>
</dbReference>
<dbReference type="HAMAP" id="MF_00724">
    <property type="entry name" value="FliE"/>
    <property type="match status" value="1"/>
</dbReference>
<keyword evidence="5" id="KW-0966">Cell projection</keyword>
<comment type="subcellular location">
    <subcellularLocation>
        <location evidence="1 4">Bacterial flagellum basal body</location>
    </subcellularLocation>
</comment>
<gene>
    <name evidence="4" type="primary">fliE</name>
    <name evidence="5" type="ORF">CSR02_14750</name>
</gene>
<dbReference type="PRINTS" id="PR01006">
    <property type="entry name" value="FLGHOOKFLIE"/>
</dbReference>
<comment type="similarity">
    <text evidence="2 4">Belongs to the FliE family.</text>
</comment>
<dbReference type="Proteomes" id="UP000228751">
    <property type="component" value="Unassembled WGS sequence"/>
</dbReference>
<evidence type="ECO:0000256" key="1">
    <source>
        <dbReference type="ARBA" id="ARBA00004117"/>
    </source>
</evidence>
<comment type="caution">
    <text evidence="5">The sequence shown here is derived from an EMBL/GenBank/DDBJ whole genome shotgun (WGS) entry which is preliminary data.</text>
</comment>
<dbReference type="OrthoDB" id="8481852at2"/>
<keyword evidence="6" id="KW-1185">Reference proteome</keyword>
<keyword evidence="5" id="KW-0282">Flagellum</keyword>
<dbReference type="PANTHER" id="PTHR34653:SF1">
    <property type="entry name" value="FLAGELLAR HOOK-BASAL BODY COMPLEX PROTEIN FLIE"/>
    <property type="match status" value="1"/>
</dbReference>
<name>A0A2G4R8H3_9PROT</name>
<protein>
    <recommendedName>
        <fullName evidence="4">Flagellar hook-basal body complex protein FliE</fullName>
    </recommendedName>
</protein>
<evidence type="ECO:0000313" key="6">
    <source>
        <dbReference type="Proteomes" id="UP000228751"/>
    </source>
</evidence>
<sequence>MSIDAISSLSSTQGGGALSAYRKAQDLLDPSLSTEQNVESSGDAVSSFSQVLEGAISGAIATGKSAENQTALTLSGKGNMADVAAAVEEAKLSLQTTTVLRDKFVSSYQEVMRMSI</sequence>
<reference evidence="5 6" key="1">
    <citation type="submission" date="2017-10" db="EMBL/GenBank/DDBJ databases">
        <title>Genomic analysis of the genus Acetobacter.</title>
        <authorList>
            <person name="Kim K.H."/>
            <person name="Chun B.H."/>
            <person name="Son A.R."/>
            <person name="Jeon C.O."/>
        </authorList>
    </citation>
    <scope>NUCLEOTIDE SEQUENCE [LARGE SCALE GENOMIC DNA]</scope>
    <source>
        <strain evidence="5 6">LHT 2458</strain>
    </source>
</reference>
<keyword evidence="3 4" id="KW-0975">Bacterial flagellum</keyword>